<dbReference type="STRING" id="408657.SAMN04487995_5236"/>
<dbReference type="EMBL" id="FNXY01000009">
    <property type="protein sequence ID" value="SEJ55005.1"/>
    <property type="molecule type" value="Genomic_DNA"/>
</dbReference>
<evidence type="ECO:0000313" key="3">
    <source>
        <dbReference type="Proteomes" id="UP000199532"/>
    </source>
</evidence>
<organism evidence="2 3">
    <name type="scientific">Dyadobacter koreensis</name>
    <dbReference type="NCBI Taxonomy" id="408657"/>
    <lineage>
        <taxon>Bacteria</taxon>
        <taxon>Pseudomonadati</taxon>
        <taxon>Bacteroidota</taxon>
        <taxon>Cytophagia</taxon>
        <taxon>Cytophagales</taxon>
        <taxon>Spirosomataceae</taxon>
        <taxon>Dyadobacter</taxon>
    </lineage>
</organism>
<dbReference type="AlphaFoldDB" id="A0A1H7A1U4"/>
<dbReference type="Pfam" id="PF19573">
    <property type="entry name" value="DUF6089"/>
    <property type="match status" value="1"/>
</dbReference>
<keyword evidence="3" id="KW-1185">Reference proteome</keyword>
<sequence length="237" mass="27012">MNFVEENILKKIQANFFYGLYISIIICVSGQTNKLFAQKIEVGAGLGAFNYKGDISPSFKFRFFKPGGSLFFRYNPSQALSLRAEVAAGLIGAEDRFSKDPVQVQRNLSFRTRITEASAVAEYNFLDYQEKRFAINWTPYVFGGLGISKFKPDVVTDNYKTSSLVLPYGVGIKYQIKRPWNIGLEYGTRKTFSDYYDNLGGDPKSTVQLEQGDPSKKDTYYYIRLSISYTFYRIVCP</sequence>
<dbReference type="InterPro" id="IPR045743">
    <property type="entry name" value="DUF6089"/>
</dbReference>
<evidence type="ECO:0000259" key="1">
    <source>
        <dbReference type="Pfam" id="PF19573"/>
    </source>
</evidence>
<accession>A0A1H7A1U4</accession>
<dbReference type="Proteomes" id="UP000199532">
    <property type="component" value="Unassembled WGS sequence"/>
</dbReference>
<evidence type="ECO:0000313" key="2">
    <source>
        <dbReference type="EMBL" id="SEJ55005.1"/>
    </source>
</evidence>
<name>A0A1H7A1U4_9BACT</name>
<dbReference type="Gene3D" id="2.40.160.20">
    <property type="match status" value="1"/>
</dbReference>
<protein>
    <submittedName>
        <fullName evidence="2">Outer membrane protein beta-barrel domain-containing protein</fullName>
    </submittedName>
</protein>
<reference evidence="2 3" key="1">
    <citation type="submission" date="2016-10" db="EMBL/GenBank/DDBJ databases">
        <authorList>
            <person name="de Groot N.N."/>
        </authorList>
    </citation>
    <scope>NUCLEOTIDE SEQUENCE [LARGE SCALE GENOMIC DNA]</scope>
    <source>
        <strain evidence="2 3">DSM 19938</strain>
    </source>
</reference>
<proteinExistence type="predicted"/>
<dbReference type="InterPro" id="IPR011250">
    <property type="entry name" value="OMP/PagP_B-barrel"/>
</dbReference>
<gene>
    <name evidence="2" type="ORF">SAMN04487995_5236</name>
</gene>
<feature type="domain" description="DUF6089" evidence="1">
    <location>
        <begin position="23"/>
        <end position="235"/>
    </location>
</feature>
<dbReference type="SUPFAM" id="SSF56925">
    <property type="entry name" value="OMPA-like"/>
    <property type="match status" value="1"/>
</dbReference>